<comment type="similarity">
    <text evidence="2">Belongs to the mitochondrion-specific ribosomal protein mS26 family.</text>
</comment>
<dbReference type="OMA" id="AWVQLKE"/>
<dbReference type="Proteomes" id="UP000694545">
    <property type="component" value="Unplaced"/>
</dbReference>
<evidence type="ECO:0000256" key="10">
    <source>
        <dbReference type="SAM" id="MobiDB-lite"/>
    </source>
</evidence>
<evidence type="ECO:0000256" key="6">
    <source>
        <dbReference type="ARBA" id="ARBA00023274"/>
    </source>
</evidence>
<keyword evidence="9" id="KW-0175">Coiled coil</keyword>
<dbReference type="GO" id="GO:0005763">
    <property type="term" value="C:mitochondrial small ribosomal subunit"/>
    <property type="evidence" value="ECO:0007669"/>
    <property type="project" value="InterPro"/>
</dbReference>
<gene>
    <name evidence="11" type="primary">MRPS26</name>
</gene>
<name>A0A8D2LVI0_VARKO</name>
<evidence type="ECO:0000256" key="7">
    <source>
        <dbReference type="ARBA" id="ARBA00035138"/>
    </source>
</evidence>
<dbReference type="Pfam" id="PF14943">
    <property type="entry name" value="MRP-S26"/>
    <property type="match status" value="1"/>
</dbReference>
<dbReference type="GeneID" id="123022561"/>
<organism evidence="11 12">
    <name type="scientific">Varanus komodoensis</name>
    <name type="common">Komodo dragon</name>
    <dbReference type="NCBI Taxonomy" id="61221"/>
    <lineage>
        <taxon>Eukaryota</taxon>
        <taxon>Metazoa</taxon>
        <taxon>Chordata</taxon>
        <taxon>Craniata</taxon>
        <taxon>Vertebrata</taxon>
        <taxon>Euteleostomi</taxon>
        <taxon>Lepidosauria</taxon>
        <taxon>Squamata</taxon>
        <taxon>Bifurcata</taxon>
        <taxon>Unidentata</taxon>
        <taxon>Episquamata</taxon>
        <taxon>Toxicofera</taxon>
        <taxon>Anguimorpha</taxon>
        <taxon>Paleoanguimorpha</taxon>
        <taxon>Varanoidea</taxon>
        <taxon>Varanidae</taxon>
        <taxon>Varanus</taxon>
    </lineage>
</organism>
<dbReference type="PANTHER" id="PTHR21035:SF2">
    <property type="entry name" value="SMALL RIBOSOMAL SUBUNIT PROTEIN MS26"/>
    <property type="match status" value="1"/>
</dbReference>
<keyword evidence="12" id="KW-1185">Reference proteome</keyword>
<evidence type="ECO:0000256" key="1">
    <source>
        <dbReference type="ARBA" id="ARBA00004173"/>
    </source>
</evidence>
<dbReference type="OrthoDB" id="5988811at2759"/>
<dbReference type="Ensembl" id="ENSVKKT00000029036.1">
    <property type="protein sequence ID" value="ENSVKKP00000028358.1"/>
    <property type="gene ID" value="ENSVKKG00000018349.1"/>
</dbReference>
<evidence type="ECO:0000256" key="4">
    <source>
        <dbReference type="ARBA" id="ARBA00022980"/>
    </source>
</evidence>
<reference evidence="11" key="1">
    <citation type="submission" date="2025-08" db="UniProtKB">
        <authorList>
            <consortium name="Ensembl"/>
        </authorList>
    </citation>
    <scope>IDENTIFICATION</scope>
</reference>
<evidence type="ECO:0000256" key="5">
    <source>
        <dbReference type="ARBA" id="ARBA00023128"/>
    </source>
</evidence>
<dbReference type="KEGG" id="vko:123022561"/>
<evidence type="ECO:0000256" key="2">
    <source>
        <dbReference type="ARBA" id="ARBA00009672"/>
    </source>
</evidence>
<evidence type="ECO:0000313" key="11">
    <source>
        <dbReference type="Ensembl" id="ENSVKKP00000028358.1"/>
    </source>
</evidence>
<accession>A0A8D2LVI0</accession>
<keyword evidence="5" id="KW-0496">Mitochondrion</keyword>
<evidence type="ECO:0000256" key="8">
    <source>
        <dbReference type="ARBA" id="ARBA00035344"/>
    </source>
</evidence>
<dbReference type="PANTHER" id="PTHR21035">
    <property type="entry name" value="28S RIBOSOMAL PROTEIN S26, MITOCHONDRIAL"/>
    <property type="match status" value="1"/>
</dbReference>
<dbReference type="InterPro" id="IPR026140">
    <property type="entry name" value="Ribosomal_mS26"/>
</dbReference>
<keyword evidence="4" id="KW-0689">Ribosomal protein</keyword>
<dbReference type="AlphaFoldDB" id="A0A8D2LVI0"/>
<reference evidence="11" key="2">
    <citation type="submission" date="2025-09" db="UniProtKB">
        <authorList>
            <consortium name="Ensembl"/>
        </authorList>
    </citation>
    <scope>IDENTIFICATION</scope>
</reference>
<keyword evidence="6" id="KW-0687">Ribonucleoprotein</keyword>
<feature type="region of interest" description="Disordered" evidence="10">
    <location>
        <begin position="23"/>
        <end position="46"/>
    </location>
</feature>
<keyword evidence="3" id="KW-0809">Transit peptide</keyword>
<proteinExistence type="inferred from homology"/>
<dbReference type="RefSeq" id="XP_044284294.1">
    <property type="nucleotide sequence ID" value="XM_044428359.1"/>
</dbReference>
<dbReference type="CTD" id="64949"/>
<evidence type="ECO:0000256" key="9">
    <source>
        <dbReference type="SAM" id="Coils"/>
    </source>
</evidence>
<evidence type="ECO:0000256" key="3">
    <source>
        <dbReference type="ARBA" id="ARBA00022946"/>
    </source>
</evidence>
<evidence type="ECO:0000313" key="12">
    <source>
        <dbReference type="Proteomes" id="UP000694545"/>
    </source>
</evidence>
<feature type="coiled-coil region" evidence="9">
    <location>
        <begin position="104"/>
        <end position="138"/>
    </location>
</feature>
<comment type="subcellular location">
    <subcellularLocation>
        <location evidence="1">Mitochondrion</location>
    </subcellularLocation>
</comment>
<sequence>MLAGLLGRAALLPGRRCPAPLLVVPARGRKSRNDPPAKSKAGRLNVPPPVDPAELLVVTARYAQYRQVVREIRGEFRAEYRRKCYSERSGEVWKERQRATAEEHQRLMALNDAENKRLQELREERLRKEAILKKERRLQGAQNRAMLMEEFLKERESEVLQLQEEAKNFITPENLDQRIEECLNNPRSYNFAIDKEGRIAKRSVLP</sequence>
<protein>
    <recommendedName>
        <fullName evidence="7">Small ribosomal subunit protein mS26</fullName>
    </recommendedName>
    <alternativeName>
        <fullName evidence="8">28S ribosomal protein S26, mitochondrial</fullName>
    </alternativeName>
</protein>